<feature type="transmembrane region" description="Helical" evidence="1">
    <location>
        <begin position="80"/>
        <end position="101"/>
    </location>
</feature>
<feature type="transmembrane region" description="Helical" evidence="1">
    <location>
        <begin position="12"/>
        <end position="32"/>
    </location>
</feature>
<organism evidence="2 3">
    <name type="scientific">Verrucomicrobia subdivision 6 bacterium BACL9 MAG-120507-bin52</name>
    <dbReference type="NCBI Taxonomy" id="1655590"/>
    <lineage>
        <taxon>Bacteria</taxon>
        <taxon>Pseudomonadati</taxon>
        <taxon>Verrucomicrobiota</taxon>
        <taxon>Verrucomicrobiia</taxon>
        <taxon>Verrucomicrobiales</taxon>
        <taxon>Verrucomicrobia subdivision 6</taxon>
    </lineage>
</organism>
<keyword evidence="1" id="KW-0472">Membrane</keyword>
<dbReference type="NCBIfam" id="NF038305">
    <property type="entry name" value="HpsJ_fam"/>
    <property type="match status" value="1"/>
</dbReference>
<dbReference type="AlphaFoldDB" id="A0A0R2RM55"/>
<sequence length="226" mass="24418">MKTPSPAPQILRVVGYGLLVFAGIDLLFQLLANPFGGALQAFRFSSGLVDRTPVPLLALGVLLAFPRVMPLPIERTIMRLLSFVPFIYAGGFLLVIVAALITGNRLIVVAEQQITAQSQAQMRQLETTVDRVKTLDATELQAVVSNFNQQNRTTLKGPEFMTKLTQQTDAQKAQLRIGTERALQNQRRSMTLELLKVLLGAAAGSGIMFLLGMAGGWARSPGAGQG</sequence>
<dbReference type="EMBL" id="LIBO01000119">
    <property type="protein sequence ID" value="KRO62171.1"/>
    <property type="molecule type" value="Genomic_DNA"/>
</dbReference>
<feature type="transmembrane region" description="Helical" evidence="1">
    <location>
        <begin position="197"/>
        <end position="218"/>
    </location>
</feature>
<evidence type="ECO:0000313" key="2">
    <source>
        <dbReference type="EMBL" id="KRO62171.1"/>
    </source>
</evidence>
<gene>
    <name evidence="2" type="ORF">ABR82_04390</name>
</gene>
<dbReference type="Proteomes" id="UP000051269">
    <property type="component" value="Unassembled WGS sequence"/>
</dbReference>
<accession>A0A0R2RM55</accession>
<proteinExistence type="predicted"/>
<keyword evidence="1" id="KW-1133">Transmembrane helix</keyword>
<evidence type="ECO:0000313" key="3">
    <source>
        <dbReference type="Proteomes" id="UP000051269"/>
    </source>
</evidence>
<keyword evidence="1" id="KW-0812">Transmembrane</keyword>
<dbReference type="InterPro" id="IPR047709">
    <property type="entry name" value="HpsJ-like"/>
</dbReference>
<reference evidence="2 3" key="1">
    <citation type="submission" date="2015-10" db="EMBL/GenBank/DDBJ databases">
        <title>Metagenome-Assembled Genomes uncover a global brackish microbiome.</title>
        <authorList>
            <person name="Hugerth L.W."/>
            <person name="Larsson J."/>
            <person name="Alneberg J."/>
            <person name="Lindh M.V."/>
            <person name="Legrand C."/>
            <person name="Pinhassi J."/>
            <person name="Andersson A.F."/>
        </authorList>
    </citation>
    <scope>NUCLEOTIDE SEQUENCE [LARGE SCALE GENOMIC DNA]</scope>
    <source>
        <strain evidence="2">BACL18 MAG-120507-bin52</strain>
    </source>
</reference>
<name>A0A0R2RM55_9BACT</name>
<comment type="caution">
    <text evidence="2">The sequence shown here is derived from an EMBL/GenBank/DDBJ whole genome shotgun (WGS) entry which is preliminary data.</text>
</comment>
<protein>
    <submittedName>
        <fullName evidence="2">Uncharacterized protein</fullName>
    </submittedName>
</protein>
<evidence type="ECO:0000256" key="1">
    <source>
        <dbReference type="SAM" id="Phobius"/>
    </source>
</evidence>